<dbReference type="GeneTree" id="ENSGT01030000234575"/>
<dbReference type="RefSeq" id="XP_026166447.1">
    <property type="nucleotide sequence ID" value="XM_026310662.2"/>
</dbReference>
<dbReference type="Gene3D" id="3.10.100.10">
    <property type="entry name" value="Mannose-Binding Protein A, subunit A"/>
    <property type="match status" value="1"/>
</dbReference>
<sequence>MKLQVKQKKTINDGLQRKIETLKTEKTHLQTNKTTLEKSCGRCLPGWIFLKSSCYYFSHHVPNSGKNWLDSRADCISRGGDLLVINNVEEQQLISDNFPSVSGSGIWWQNGFWIGLTDVVMERTWVWVNNVTETETMYWRNGQPNRSGVQSGNCAAFFFYVDARKTWYNGNCHNHLLNRICEIELR</sequence>
<proteinExistence type="predicted"/>
<accession>A0A7N8WSU9</accession>
<evidence type="ECO:0000313" key="4">
    <source>
        <dbReference type="Proteomes" id="UP000261640"/>
    </source>
</evidence>
<dbReference type="InterPro" id="IPR016187">
    <property type="entry name" value="CTDL_fold"/>
</dbReference>
<feature type="domain" description="C-type lectin" evidence="2">
    <location>
        <begin position="43"/>
        <end position="182"/>
    </location>
</feature>
<dbReference type="Ensembl" id="ENSMAMT00000050679.1">
    <property type="protein sequence ID" value="ENSMAMP00000040514.1"/>
    <property type="gene ID" value="ENSMAMG00000026483.1"/>
</dbReference>
<organism evidence="3 4">
    <name type="scientific">Mastacembelus armatus</name>
    <name type="common">zig-zag eel</name>
    <dbReference type="NCBI Taxonomy" id="205130"/>
    <lineage>
        <taxon>Eukaryota</taxon>
        <taxon>Metazoa</taxon>
        <taxon>Chordata</taxon>
        <taxon>Craniata</taxon>
        <taxon>Vertebrata</taxon>
        <taxon>Euteleostomi</taxon>
        <taxon>Actinopterygii</taxon>
        <taxon>Neopterygii</taxon>
        <taxon>Teleostei</taxon>
        <taxon>Neoteleostei</taxon>
        <taxon>Acanthomorphata</taxon>
        <taxon>Anabantaria</taxon>
        <taxon>Synbranchiformes</taxon>
        <taxon>Mastacembelidae</taxon>
        <taxon>Mastacembelus</taxon>
    </lineage>
</organism>
<evidence type="ECO:0000256" key="1">
    <source>
        <dbReference type="SAM" id="Coils"/>
    </source>
</evidence>
<name>A0A7N8WSU9_9TELE</name>
<dbReference type="OrthoDB" id="538816at2759"/>
<dbReference type="Proteomes" id="UP000261640">
    <property type="component" value="Unplaced"/>
</dbReference>
<evidence type="ECO:0000313" key="3">
    <source>
        <dbReference type="Ensembl" id="ENSMAMP00000040514.1"/>
    </source>
</evidence>
<dbReference type="SMART" id="SM00034">
    <property type="entry name" value="CLECT"/>
    <property type="match status" value="1"/>
</dbReference>
<dbReference type="InterPro" id="IPR001304">
    <property type="entry name" value="C-type_lectin-like"/>
</dbReference>
<dbReference type="InParanoid" id="A0A7N8WSU9"/>
<dbReference type="GeneID" id="113132515"/>
<dbReference type="InterPro" id="IPR050111">
    <property type="entry name" value="C-type_lectin/snaclec_domain"/>
</dbReference>
<reference evidence="3" key="1">
    <citation type="submission" date="2025-08" db="UniProtKB">
        <authorList>
            <consortium name="Ensembl"/>
        </authorList>
    </citation>
    <scope>IDENTIFICATION</scope>
</reference>
<protein>
    <submittedName>
        <fullName evidence="3">Perlucin-like protein</fullName>
    </submittedName>
</protein>
<dbReference type="Pfam" id="PF00059">
    <property type="entry name" value="Lectin_C"/>
    <property type="match status" value="1"/>
</dbReference>
<evidence type="ECO:0000259" key="2">
    <source>
        <dbReference type="SMART" id="SM00034"/>
    </source>
</evidence>
<feature type="coiled-coil region" evidence="1">
    <location>
        <begin position="5"/>
        <end position="39"/>
    </location>
</feature>
<dbReference type="InterPro" id="IPR016186">
    <property type="entry name" value="C-type_lectin-like/link_sf"/>
</dbReference>
<keyword evidence="4" id="KW-1185">Reference proteome</keyword>
<dbReference type="AlphaFoldDB" id="A0A7N8WSU9"/>
<keyword evidence="1" id="KW-0175">Coiled coil</keyword>
<reference evidence="3" key="2">
    <citation type="submission" date="2025-09" db="UniProtKB">
        <authorList>
            <consortium name="Ensembl"/>
        </authorList>
    </citation>
    <scope>IDENTIFICATION</scope>
</reference>
<dbReference type="PANTHER" id="PTHR22803">
    <property type="entry name" value="MANNOSE, PHOSPHOLIPASE, LECTIN RECEPTOR RELATED"/>
    <property type="match status" value="1"/>
</dbReference>
<dbReference type="SUPFAM" id="SSF56436">
    <property type="entry name" value="C-type lectin-like"/>
    <property type="match status" value="1"/>
</dbReference>